<dbReference type="PANTHER" id="PTHR11319">
    <property type="entry name" value="G PROTEIN-COUPLED RECEPTOR-RELATED"/>
    <property type="match status" value="1"/>
</dbReference>
<dbReference type="InterPro" id="IPR039448">
    <property type="entry name" value="Beta_helix"/>
</dbReference>
<dbReference type="Pfam" id="PF13229">
    <property type="entry name" value="Beta_helix"/>
    <property type="match status" value="2"/>
</dbReference>
<evidence type="ECO:0000313" key="4">
    <source>
        <dbReference type="EMBL" id="OHT04245.1"/>
    </source>
</evidence>
<dbReference type="OrthoDB" id="10691646at2759"/>
<protein>
    <recommendedName>
        <fullName evidence="3">Right handed beta helix domain-containing protein</fullName>
    </recommendedName>
</protein>
<feature type="transmembrane region" description="Helical" evidence="2">
    <location>
        <begin position="1672"/>
        <end position="1696"/>
    </location>
</feature>
<dbReference type="InterPro" id="IPR012334">
    <property type="entry name" value="Pectin_lyas_fold"/>
</dbReference>
<dbReference type="Gene3D" id="2.160.20.10">
    <property type="entry name" value="Single-stranded right-handed beta-helix, Pectin lyase-like"/>
    <property type="match status" value="1"/>
</dbReference>
<dbReference type="EMBL" id="MLAK01000800">
    <property type="protein sequence ID" value="OHT04245.1"/>
    <property type="molecule type" value="Genomic_DNA"/>
</dbReference>
<proteinExistence type="predicted"/>
<name>A0A1J4K428_9EUKA</name>
<dbReference type="RefSeq" id="XP_068357381.1">
    <property type="nucleotide sequence ID" value="XM_068506085.1"/>
</dbReference>
<feature type="region of interest" description="Disordered" evidence="1">
    <location>
        <begin position="1584"/>
        <end position="1634"/>
    </location>
</feature>
<reference evidence="4" key="1">
    <citation type="submission" date="2016-10" db="EMBL/GenBank/DDBJ databases">
        <authorList>
            <person name="Benchimol M."/>
            <person name="Almeida L.G."/>
            <person name="Vasconcelos A.T."/>
            <person name="Perreira-Neves A."/>
            <person name="Rosa I.A."/>
            <person name="Tasca T."/>
            <person name="Bogo M.R."/>
            <person name="de Souza W."/>
        </authorList>
    </citation>
    <scope>NUCLEOTIDE SEQUENCE [LARGE SCALE GENOMIC DNA]</scope>
    <source>
        <strain evidence="4">K</strain>
    </source>
</reference>
<keyword evidence="2" id="KW-0472">Membrane</keyword>
<keyword evidence="2" id="KW-0812">Transmembrane</keyword>
<evidence type="ECO:0000256" key="2">
    <source>
        <dbReference type="SAM" id="Phobius"/>
    </source>
</evidence>
<gene>
    <name evidence="4" type="ORF">TRFO_28293</name>
</gene>
<evidence type="ECO:0000313" key="5">
    <source>
        <dbReference type="Proteomes" id="UP000179807"/>
    </source>
</evidence>
<organism evidence="4 5">
    <name type="scientific">Tritrichomonas foetus</name>
    <dbReference type="NCBI Taxonomy" id="1144522"/>
    <lineage>
        <taxon>Eukaryota</taxon>
        <taxon>Metamonada</taxon>
        <taxon>Parabasalia</taxon>
        <taxon>Tritrichomonadida</taxon>
        <taxon>Tritrichomonadidae</taxon>
        <taxon>Tritrichomonas</taxon>
    </lineage>
</organism>
<feature type="region of interest" description="Disordered" evidence="1">
    <location>
        <begin position="1647"/>
        <end position="1666"/>
    </location>
</feature>
<evidence type="ECO:0000256" key="1">
    <source>
        <dbReference type="SAM" id="MobiDB-lite"/>
    </source>
</evidence>
<dbReference type="GeneID" id="94840789"/>
<dbReference type="Proteomes" id="UP000179807">
    <property type="component" value="Unassembled WGS sequence"/>
</dbReference>
<dbReference type="PANTHER" id="PTHR11319:SF35">
    <property type="entry name" value="OUTER MEMBRANE PROTEIN PMPC-RELATED"/>
    <property type="match status" value="1"/>
</dbReference>
<comment type="caution">
    <text evidence="4">The sequence shown here is derived from an EMBL/GenBank/DDBJ whole genome shotgun (WGS) entry which is preliminary data.</text>
</comment>
<dbReference type="SMART" id="SM00710">
    <property type="entry name" value="PbH1"/>
    <property type="match status" value="19"/>
</dbReference>
<evidence type="ECO:0000259" key="3">
    <source>
        <dbReference type="Pfam" id="PF13229"/>
    </source>
</evidence>
<keyword evidence="2" id="KW-1133">Transmembrane helix</keyword>
<dbReference type="SUPFAM" id="SSF51126">
    <property type="entry name" value="Pectin lyase-like"/>
    <property type="match status" value="6"/>
</dbReference>
<keyword evidence="5" id="KW-1185">Reference proteome</keyword>
<dbReference type="InterPro" id="IPR006626">
    <property type="entry name" value="PbH1"/>
</dbReference>
<accession>A0A1J4K428</accession>
<dbReference type="InterPro" id="IPR011050">
    <property type="entry name" value="Pectin_lyase_fold/virulence"/>
</dbReference>
<sequence length="1769" mass="192991">MNISNGNCIYLSTVYKANFESCDFKDIKMEGTQSSGGGEDRQVQGSCFFIEMPKDGSQVLENNDWVVIDGCTFLNCYVKNNGGAIYVDTRTSNIQNCIFEQCSCGQNSDLCQGGAVFLHEVEFERYGYETIKNCNFTKCSASYSGGAIYADALDDSTQKIRILQCSFIECTSNVEGGAISSGYTVGNTTKDDNDLIVEKCLFTRCQSGRGGALYSQDGTEKGDEDTQIEDSTFDECYATSGQGFALYLQSYSNKVSSCTFKNHKGDSMKQSFLYIRMDEAPFSYGPNLMINYFINNGMAGIEIHSLGKPTINSWKFYNYSSNAPLLNLESWSAPDILFSYCTFQNITNSRVISINNNEKEIQATFDDCEFLDMKVDSGNFAVGSCFFLLNTIHTADIIISKCDFINTHSKLYAGAIYSMVSAVSITDCKFNGCSTDKDADCRGGAIYLIQSSNDESAILSNCVFTNCTTGFSGGGLFVQCKDEGENRNSKEKSDPIILENCNFTKCTSETEGGGVSSGSKLGEISTYGDNDMYLKKCTFTQCQSKHGGGIYFQDGTKVGDENTILEECTFDNCYATDKEGYAVSCRSYTLSITNCTFKNHLQGSSPSDSFLYINMNEDDATPIIEDCIFENNGPSDIEIHSSAPTIQFNRLTFINYYGIQPVLNFLDWEAHEIIFNSCIFHNITNNRCVTSSKFITTRFSKCNFSSISFYDTENTGSSGRYKGAVFMISFPEDADKEVDFFYIENCYFKDIYTQEEGGAIHADSNALELKLCTFDSCSVGKQGSNTVALGGAVYINQKAASWQNENIKQCTFINCSSSFCAGGLYVHCIDDDSLYRTVTVSQCVFIDCKANENGGALTSGINLSILSYGDDDITLMKCNFTHCQAKSGGALYFHDGTKEGKEDTTIMECIFEDCHATSGEGHSVSCRSYRISITMNIFKNHQKHGYTKQSILFISTNEAEIKPSISSNTFENNQANAIEIHTTCDELYVSNLIFINYVSTGSVDPVINMQYWECKSFEFSSCIFSDFTNTRVLMLLGVDVKAKFAECQFKNITTNDSASGLVYGGALYIASPADITLKGCTFDTISTVSEGGAIYAESNAIEINGCKFISCKCIDQNGVGGAVSLYQTMTAAHENIIGCVFIKCYAGYSGGGFYVNCRDETRSSSKKLHEDMTYQIYLENCIFTECTSGTEGGGVSSGRGYGSSVYGDNDMYLKKCTFTQCQSKHGGGIYFQDGTKVGDENTILEECTFDNCYATDKEGYAVSCRSYTLSITNCTFKNHLQGSSPSDSFLYINMNEDDATPIIEDCIFENNLNSNIHISSLQFVSFCRCKFINNEQQLSGSPLTIDSNWKITVINISECEFYNNKGQQGGSLSISQHGKFTLWKCIFIANSAENGGAIYALKNSDSDSLTIENCQIHAGSATGYGGAIYSTIPNTAIKSTNITQSTATQGSAIYLDLSGNSQILNVSLLLDKQKGQTAIFISGKDDSATLKITGGCFVSSRDLADDTPDFFESDSTGKIEFIGQPCFSGTKEQSIKLPSTILVDNSWFNCKTCNVDPLPSVTFTPTSATPTSVIPTSVIPTSVIPTSVTPTSVTPTSVTPTSVTPTSVTPTSVTPTSVTPTSATTASQSHTQTVTLPISDIENITYTSSSESSSNTGDSDSGSSNGKTNAGAIAGIVIAILVIISCIVIIILIIIFKRKADQINNPNAVEAVSQEADAETLNFTQNQTMQDENEVIWSGDFATQDNPMTPANDQDLVDDPFMRDIEEGF</sequence>
<feature type="domain" description="Right handed beta helix" evidence="3">
    <location>
        <begin position="60"/>
        <end position="260"/>
    </location>
</feature>
<dbReference type="VEuPathDB" id="TrichDB:TRFO_28293"/>
<feature type="domain" description="Right handed beta helix" evidence="3">
    <location>
        <begin position="447"/>
        <end position="646"/>
    </location>
</feature>